<protein>
    <submittedName>
        <fullName evidence="4">Ankyrin</fullName>
    </submittedName>
</protein>
<name>A0A6G1LK40_9PEZI</name>
<dbReference type="InterPro" id="IPR002110">
    <property type="entry name" value="Ankyrin_rpt"/>
</dbReference>
<evidence type="ECO:0000313" key="5">
    <source>
        <dbReference type="Proteomes" id="UP000799436"/>
    </source>
</evidence>
<evidence type="ECO:0000256" key="3">
    <source>
        <dbReference type="PROSITE-ProRule" id="PRU00023"/>
    </source>
</evidence>
<proteinExistence type="predicted"/>
<dbReference type="SUPFAM" id="SSF48403">
    <property type="entry name" value="Ankyrin repeat"/>
    <property type="match status" value="1"/>
</dbReference>
<dbReference type="PROSITE" id="PS50297">
    <property type="entry name" value="ANK_REP_REGION"/>
    <property type="match status" value="1"/>
</dbReference>
<reference evidence="4" key="1">
    <citation type="journal article" date="2020" name="Stud. Mycol.">
        <title>101 Dothideomycetes genomes: a test case for predicting lifestyles and emergence of pathogens.</title>
        <authorList>
            <person name="Haridas S."/>
            <person name="Albert R."/>
            <person name="Binder M."/>
            <person name="Bloem J."/>
            <person name="Labutti K."/>
            <person name="Salamov A."/>
            <person name="Andreopoulos B."/>
            <person name="Baker S."/>
            <person name="Barry K."/>
            <person name="Bills G."/>
            <person name="Bluhm B."/>
            <person name="Cannon C."/>
            <person name="Castanera R."/>
            <person name="Culley D."/>
            <person name="Daum C."/>
            <person name="Ezra D."/>
            <person name="Gonzalez J."/>
            <person name="Henrissat B."/>
            <person name="Kuo A."/>
            <person name="Liang C."/>
            <person name="Lipzen A."/>
            <person name="Lutzoni F."/>
            <person name="Magnuson J."/>
            <person name="Mondo S."/>
            <person name="Nolan M."/>
            <person name="Ohm R."/>
            <person name="Pangilinan J."/>
            <person name="Park H.-J."/>
            <person name="Ramirez L."/>
            <person name="Alfaro M."/>
            <person name="Sun H."/>
            <person name="Tritt A."/>
            <person name="Yoshinaga Y."/>
            <person name="Zwiers L.-H."/>
            <person name="Turgeon B."/>
            <person name="Goodwin S."/>
            <person name="Spatafora J."/>
            <person name="Crous P."/>
            <person name="Grigoriev I."/>
        </authorList>
    </citation>
    <scope>NUCLEOTIDE SEQUENCE</scope>
    <source>
        <strain evidence="4">CBS 116005</strain>
    </source>
</reference>
<dbReference type="InterPro" id="IPR036770">
    <property type="entry name" value="Ankyrin_rpt-contain_sf"/>
</dbReference>
<keyword evidence="2 3" id="KW-0040">ANK repeat</keyword>
<dbReference type="PANTHER" id="PTHR24166">
    <property type="entry name" value="ROLLING PEBBLES, ISOFORM B"/>
    <property type="match status" value="1"/>
</dbReference>
<dbReference type="PANTHER" id="PTHR24166:SF48">
    <property type="entry name" value="PROTEIN VAPYRIN"/>
    <property type="match status" value="1"/>
</dbReference>
<accession>A0A6G1LK40</accession>
<dbReference type="PROSITE" id="PS50088">
    <property type="entry name" value="ANK_REPEAT"/>
    <property type="match status" value="1"/>
</dbReference>
<dbReference type="OrthoDB" id="1722345at2759"/>
<dbReference type="Pfam" id="PF12796">
    <property type="entry name" value="Ank_2"/>
    <property type="match status" value="2"/>
</dbReference>
<dbReference type="Gene3D" id="1.25.40.20">
    <property type="entry name" value="Ankyrin repeat-containing domain"/>
    <property type="match status" value="1"/>
</dbReference>
<evidence type="ECO:0000256" key="2">
    <source>
        <dbReference type="ARBA" id="ARBA00023043"/>
    </source>
</evidence>
<organism evidence="4 5">
    <name type="scientific">Teratosphaeria nubilosa</name>
    <dbReference type="NCBI Taxonomy" id="161662"/>
    <lineage>
        <taxon>Eukaryota</taxon>
        <taxon>Fungi</taxon>
        <taxon>Dikarya</taxon>
        <taxon>Ascomycota</taxon>
        <taxon>Pezizomycotina</taxon>
        <taxon>Dothideomycetes</taxon>
        <taxon>Dothideomycetidae</taxon>
        <taxon>Mycosphaerellales</taxon>
        <taxon>Teratosphaeriaceae</taxon>
        <taxon>Teratosphaeria</taxon>
    </lineage>
</organism>
<evidence type="ECO:0000256" key="1">
    <source>
        <dbReference type="ARBA" id="ARBA00022737"/>
    </source>
</evidence>
<feature type="repeat" description="ANK" evidence="3">
    <location>
        <begin position="180"/>
        <end position="208"/>
    </location>
</feature>
<dbReference type="EMBL" id="ML995811">
    <property type="protein sequence ID" value="KAF2773226.1"/>
    <property type="molecule type" value="Genomic_DNA"/>
</dbReference>
<sequence>MCDETGRLHPALTLDALLLALHTQRPDVVSLLLAASFIKNLPIHEAIKIGSVTNFEVFLWHGWDINKAMELDGPSALGYAVEDEELAKGLLRLGADPNGGSEYDTALSRAVLFGSIDVIKMLFLKGGDVHRGQLLHWAVERGHDACEVVTLLLERGAMPNRLEFDGILPIWSVKQKLGPPLHRAVALNKLDIVSQLLKFGADPNKEDTSGKTAMQLADDLGNQEAALLFRR</sequence>
<evidence type="ECO:0000313" key="4">
    <source>
        <dbReference type="EMBL" id="KAF2773226.1"/>
    </source>
</evidence>
<dbReference type="InterPro" id="IPR050889">
    <property type="entry name" value="Dendritic_Spine_Reg/Scaffold"/>
</dbReference>
<keyword evidence="1" id="KW-0677">Repeat</keyword>
<dbReference type="SMART" id="SM00248">
    <property type="entry name" value="ANK"/>
    <property type="match status" value="5"/>
</dbReference>
<dbReference type="Proteomes" id="UP000799436">
    <property type="component" value="Unassembled WGS sequence"/>
</dbReference>
<keyword evidence="5" id="KW-1185">Reference proteome</keyword>
<gene>
    <name evidence="4" type="ORF">EJ03DRAFT_305417</name>
</gene>
<dbReference type="AlphaFoldDB" id="A0A6G1LK40"/>